<dbReference type="PANTHER" id="PTHR45639">
    <property type="entry name" value="HSC70CB, ISOFORM G-RELATED"/>
    <property type="match status" value="1"/>
</dbReference>
<dbReference type="SUPFAM" id="SSF53067">
    <property type="entry name" value="Actin-like ATPase domain"/>
    <property type="match status" value="2"/>
</dbReference>
<dbReference type="InParanoid" id="A0A1D6J7R7"/>
<dbReference type="GO" id="GO:0140662">
    <property type="term" value="F:ATP-dependent protein folding chaperone"/>
    <property type="evidence" value="ECO:0007669"/>
    <property type="project" value="InterPro"/>
</dbReference>
<sequence>MMGRRLLVSLLPLLMVVMVTAAAFDISRAPPAFGVRRGAPKEYFEWRRPWGTAPFLLGSAAAIHLGNTSSCIAAYDFGPGSHEYYQLCMPSWVAVTDNDMVLSGEAAMNHATVSPGTAISGFTRLLDQRLKDDVVKSEMKLSPLYKFSEREGRVAIQFNHPSRRGQVIEFSPLDLTVVLVSELKHMAEAHLGRELSAAVIAVPRHLNYNGRQDVVNVGRYDAGFRRAAKAIDRQITLYHHHTEQGDGKAILVLRVGGRTSDATIFKFIDGEARYVTAQDDIYLGGDDFTTRIVDYMAELIKEKNQWDIRQDAEALRRLRVACEHAKKALSDQEETMVQIHVADIESSAPLTRAKLEELNQDLLDRVMGLVDGAVMGTGSGWLPRPRDESRTDMVDEIVLVGGSARMPKLRQLIEDYFRGRRPNSRKGVEPEDAIVQGTAILSRPKAARYLEECFDYLYGKDGRGLPSFVFRTSN</sequence>
<dbReference type="ExpressionAtlas" id="A0A1D6J7R7">
    <property type="expression patterns" value="baseline"/>
</dbReference>
<dbReference type="PRINTS" id="PR00301">
    <property type="entry name" value="HEATSHOCK70"/>
</dbReference>
<dbReference type="Pfam" id="PF00012">
    <property type="entry name" value="HSP70"/>
    <property type="match status" value="1"/>
</dbReference>
<dbReference type="Gene3D" id="3.90.640.10">
    <property type="entry name" value="Actin, Chain A, domain 4"/>
    <property type="match status" value="1"/>
</dbReference>
<dbReference type="FunFam" id="3.90.640.10:FF:000154">
    <property type="entry name" value="Luminal-binding protein 2"/>
    <property type="match status" value="1"/>
</dbReference>
<accession>A0A1D6J7R7</accession>
<dbReference type="EMBL" id="CM000786">
    <property type="protein sequence ID" value="AQK43967.1"/>
    <property type="molecule type" value="Genomic_DNA"/>
</dbReference>
<name>A0A1D6J7R7_MAIZE</name>
<protein>
    <submittedName>
        <fullName evidence="4">Luminal-binding protein 2</fullName>
    </submittedName>
</protein>
<dbReference type="GO" id="GO:0005524">
    <property type="term" value="F:ATP binding"/>
    <property type="evidence" value="ECO:0007669"/>
    <property type="project" value="UniProtKB-KW"/>
</dbReference>
<keyword evidence="2" id="KW-0067">ATP-binding</keyword>
<dbReference type="Gene3D" id="3.30.420.40">
    <property type="match status" value="2"/>
</dbReference>
<dbReference type="SMR" id="A0A1D6J7R7"/>
<keyword evidence="3" id="KW-0732">Signal</keyword>
<dbReference type="FunFam" id="3.30.420.40:FF:000352">
    <property type="entry name" value="Luminal-binding protein 2"/>
    <property type="match status" value="1"/>
</dbReference>
<keyword evidence="1" id="KW-0547">Nucleotide-binding</keyword>
<dbReference type="AlphaFoldDB" id="A0A1D6J7R7"/>
<feature type="signal peptide" evidence="3">
    <location>
        <begin position="1"/>
        <end position="21"/>
    </location>
</feature>
<dbReference type="InterPro" id="IPR043129">
    <property type="entry name" value="ATPase_NBD"/>
</dbReference>
<evidence type="ECO:0000256" key="2">
    <source>
        <dbReference type="ARBA" id="ARBA00022840"/>
    </source>
</evidence>
<organism evidence="4">
    <name type="scientific">Zea mays</name>
    <name type="common">Maize</name>
    <dbReference type="NCBI Taxonomy" id="4577"/>
    <lineage>
        <taxon>Eukaryota</taxon>
        <taxon>Viridiplantae</taxon>
        <taxon>Streptophyta</taxon>
        <taxon>Embryophyta</taxon>
        <taxon>Tracheophyta</taxon>
        <taxon>Spermatophyta</taxon>
        <taxon>Magnoliopsida</taxon>
        <taxon>Liliopsida</taxon>
        <taxon>Poales</taxon>
        <taxon>Poaceae</taxon>
        <taxon>PACMAD clade</taxon>
        <taxon>Panicoideae</taxon>
        <taxon>Andropogonodae</taxon>
        <taxon>Andropogoneae</taxon>
        <taxon>Tripsacinae</taxon>
        <taxon>Zea</taxon>
    </lineage>
</organism>
<feature type="chain" id="PRO_5010805588" evidence="3">
    <location>
        <begin position="22"/>
        <end position="474"/>
    </location>
</feature>
<evidence type="ECO:0000256" key="1">
    <source>
        <dbReference type="ARBA" id="ARBA00022741"/>
    </source>
</evidence>
<dbReference type="PANTHER" id="PTHR45639:SF34">
    <property type="entry name" value="CHAPERONE PROTEIN DNAK"/>
    <property type="match status" value="1"/>
</dbReference>
<gene>
    <name evidence="4" type="ORF">ZEAMMB73_Zm00001d025556</name>
</gene>
<proteinExistence type="predicted"/>
<reference evidence="4" key="1">
    <citation type="submission" date="2015-12" db="EMBL/GenBank/DDBJ databases">
        <title>Update maize B73 reference genome by single molecule sequencing technologies.</title>
        <authorList>
            <consortium name="Maize Genome Sequencing Project"/>
            <person name="Ware D."/>
        </authorList>
    </citation>
    <scope>NUCLEOTIDE SEQUENCE</scope>
    <source>
        <tissue evidence="4">Seedling</tissue>
    </source>
</reference>
<dbReference type="InterPro" id="IPR013126">
    <property type="entry name" value="Hsp_70_fam"/>
</dbReference>
<evidence type="ECO:0000256" key="3">
    <source>
        <dbReference type="SAM" id="SignalP"/>
    </source>
</evidence>
<dbReference type="OMA" id="EGHVMNF"/>
<evidence type="ECO:0000313" key="4">
    <source>
        <dbReference type="EMBL" id="AQK43967.1"/>
    </source>
</evidence>
<dbReference type="FunCoup" id="A0A1D6J7R7">
    <property type="interactions" value="324"/>
</dbReference>
<dbReference type="STRING" id="4577.A0A1D6J7R7"/>